<reference evidence="12" key="1">
    <citation type="submission" date="2015-11" db="EMBL/GenBank/DDBJ databases">
        <title>De novo transcriptome assembly of four potential Pierce s Disease insect vectors from Arizona vineyards.</title>
        <authorList>
            <person name="Tassone E.E."/>
        </authorList>
    </citation>
    <scope>NUCLEOTIDE SEQUENCE</scope>
</reference>
<dbReference type="GO" id="GO:0005634">
    <property type="term" value="C:nucleus"/>
    <property type="evidence" value="ECO:0007669"/>
    <property type="project" value="UniProtKB-SubCell"/>
</dbReference>
<evidence type="ECO:0000256" key="8">
    <source>
        <dbReference type="ARBA" id="ARBA00037948"/>
    </source>
</evidence>
<feature type="domain" description="C2H2-type" evidence="11">
    <location>
        <begin position="146"/>
        <end position="173"/>
    </location>
</feature>
<dbReference type="AlphaFoldDB" id="A0A1B6GZ14"/>
<keyword evidence="3" id="KW-0677">Repeat</keyword>
<dbReference type="FunFam" id="3.30.160.60:FF:001325">
    <property type="entry name" value="zinc finger protein 200"/>
    <property type="match status" value="1"/>
</dbReference>
<organism evidence="12">
    <name type="scientific">Cuerna arida</name>
    <dbReference type="NCBI Taxonomy" id="1464854"/>
    <lineage>
        <taxon>Eukaryota</taxon>
        <taxon>Metazoa</taxon>
        <taxon>Ecdysozoa</taxon>
        <taxon>Arthropoda</taxon>
        <taxon>Hexapoda</taxon>
        <taxon>Insecta</taxon>
        <taxon>Pterygota</taxon>
        <taxon>Neoptera</taxon>
        <taxon>Paraneoptera</taxon>
        <taxon>Hemiptera</taxon>
        <taxon>Auchenorrhyncha</taxon>
        <taxon>Membracoidea</taxon>
        <taxon>Cicadellidae</taxon>
        <taxon>Cicadellinae</taxon>
        <taxon>Proconiini</taxon>
        <taxon>Cuerna</taxon>
    </lineage>
</organism>
<keyword evidence="6" id="KW-0238">DNA-binding</keyword>
<dbReference type="Gene3D" id="3.30.160.60">
    <property type="entry name" value="Classic Zinc Finger"/>
    <property type="match status" value="3"/>
</dbReference>
<accession>A0A1B6GZ14</accession>
<dbReference type="InterPro" id="IPR013087">
    <property type="entry name" value="Znf_C2H2_type"/>
</dbReference>
<evidence type="ECO:0000256" key="6">
    <source>
        <dbReference type="ARBA" id="ARBA00023125"/>
    </source>
</evidence>
<dbReference type="SUPFAM" id="SSF57667">
    <property type="entry name" value="beta-beta-alpha zinc fingers"/>
    <property type="match status" value="1"/>
</dbReference>
<evidence type="ECO:0000259" key="11">
    <source>
        <dbReference type="PROSITE" id="PS50157"/>
    </source>
</evidence>
<keyword evidence="7" id="KW-0539">Nucleus</keyword>
<evidence type="ECO:0000256" key="5">
    <source>
        <dbReference type="ARBA" id="ARBA00022833"/>
    </source>
</evidence>
<dbReference type="GO" id="GO:0000981">
    <property type="term" value="F:DNA-binding transcription factor activity, RNA polymerase II-specific"/>
    <property type="evidence" value="ECO:0007669"/>
    <property type="project" value="TreeGrafter"/>
</dbReference>
<comment type="similarity">
    <text evidence="8">Belongs to the snail C2H2-type zinc-finger protein family.</text>
</comment>
<dbReference type="PROSITE" id="PS00028">
    <property type="entry name" value="ZINC_FINGER_C2H2_1"/>
    <property type="match status" value="2"/>
</dbReference>
<dbReference type="PROSITE" id="PS50157">
    <property type="entry name" value="ZINC_FINGER_C2H2_2"/>
    <property type="match status" value="3"/>
</dbReference>
<dbReference type="PANTHER" id="PTHR24388">
    <property type="entry name" value="ZINC FINGER PROTEIN"/>
    <property type="match status" value="1"/>
</dbReference>
<evidence type="ECO:0000313" key="12">
    <source>
        <dbReference type="EMBL" id="JAS67670.1"/>
    </source>
</evidence>
<evidence type="ECO:0000256" key="2">
    <source>
        <dbReference type="ARBA" id="ARBA00022723"/>
    </source>
</evidence>
<comment type="subcellular location">
    <subcellularLocation>
        <location evidence="1">Nucleus</location>
    </subcellularLocation>
</comment>
<gene>
    <name evidence="12" type="ORF">g.3296</name>
</gene>
<evidence type="ECO:0000256" key="10">
    <source>
        <dbReference type="SAM" id="MobiDB-lite"/>
    </source>
</evidence>
<keyword evidence="2" id="KW-0479">Metal-binding</keyword>
<feature type="domain" description="C2H2-type" evidence="11">
    <location>
        <begin position="203"/>
        <end position="236"/>
    </location>
</feature>
<evidence type="ECO:0000256" key="1">
    <source>
        <dbReference type="ARBA" id="ARBA00004123"/>
    </source>
</evidence>
<evidence type="ECO:0000256" key="3">
    <source>
        <dbReference type="ARBA" id="ARBA00022737"/>
    </source>
</evidence>
<dbReference type="GO" id="GO:0008270">
    <property type="term" value="F:zinc ion binding"/>
    <property type="evidence" value="ECO:0007669"/>
    <property type="project" value="UniProtKB-KW"/>
</dbReference>
<protein>
    <recommendedName>
        <fullName evidence="11">C2H2-type domain-containing protein</fullName>
    </recommendedName>
</protein>
<dbReference type="PANTHER" id="PTHR24388:SF54">
    <property type="entry name" value="PROTEIN ESCARGOT"/>
    <property type="match status" value="1"/>
</dbReference>
<evidence type="ECO:0000256" key="9">
    <source>
        <dbReference type="PROSITE-ProRule" id="PRU00042"/>
    </source>
</evidence>
<sequence>MPHCFINSIRGKDDINNYMQPPKDVLKQDLFYEEINKVDSCNDWSTVNSLPFVTRWCLDKIPTRETESGNTNVNYDSPPLSDIPDEDDSSSDEEPGVSRDTELYQPHDHSMLGLSWLLLSLGQQYTETSSSSSSGNSSESSKSVQHYCLYCNKGFDRPWVLKGHMRLHTGERPFSCPSCDKSFADRSNLRAHQRTRSHHQWNWQCEVCGKAFSQHKYLARHCYSACYKYMMSGQKPSC</sequence>
<evidence type="ECO:0000256" key="7">
    <source>
        <dbReference type="ARBA" id="ARBA00023242"/>
    </source>
</evidence>
<feature type="domain" description="C2H2-type" evidence="11">
    <location>
        <begin position="174"/>
        <end position="198"/>
    </location>
</feature>
<feature type="region of interest" description="Disordered" evidence="10">
    <location>
        <begin position="66"/>
        <end position="104"/>
    </location>
</feature>
<dbReference type="EMBL" id="GECZ01002099">
    <property type="protein sequence ID" value="JAS67670.1"/>
    <property type="molecule type" value="Transcribed_RNA"/>
</dbReference>
<proteinExistence type="inferred from homology"/>
<dbReference type="SMART" id="SM00355">
    <property type="entry name" value="ZnF_C2H2"/>
    <property type="match status" value="3"/>
</dbReference>
<dbReference type="InterPro" id="IPR050527">
    <property type="entry name" value="Snail/Krueppel_Znf"/>
</dbReference>
<name>A0A1B6GZ14_9HEMI</name>
<keyword evidence="4 9" id="KW-0863">Zinc-finger</keyword>
<feature type="compositionally biased region" description="Acidic residues" evidence="10">
    <location>
        <begin position="83"/>
        <end position="95"/>
    </location>
</feature>
<dbReference type="GO" id="GO:0000978">
    <property type="term" value="F:RNA polymerase II cis-regulatory region sequence-specific DNA binding"/>
    <property type="evidence" value="ECO:0007669"/>
    <property type="project" value="TreeGrafter"/>
</dbReference>
<dbReference type="InterPro" id="IPR036236">
    <property type="entry name" value="Znf_C2H2_sf"/>
</dbReference>
<evidence type="ECO:0000256" key="4">
    <source>
        <dbReference type="ARBA" id="ARBA00022771"/>
    </source>
</evidence>
<keyword evidence="5" id="KW-0862">Zinc</keyword>
<dbReference type="Pfam" id="PF00096">
    <property type="entry name" value="zf-C2H2"/>
    <property type="match status" value="3"/>
</dbReference>